<dbReference type="EMBL" id="LAZR01003921">
    <property type="protein sequence ID" value="KKN13437.1"/>
    <property type="molecule type" value="Genomic_DNA"/>
</dbReference>
<protein>
    <recommendedName>
        <fullName evidence="1">Winged helix-turn-helix domain-containing protein</fullName>
    </recommendedName>
</protein>
<comment type="caution">
    <text evidence="2">The sequence shown here is derived from an EMBL/GenBank/DDBJ whole genome shotgun (WGS) entry which is preliminary data.</text>
</comment>
<proteinExistence type="predicted"/>
<name>A0A0F9NN11_9ZZZZ</name>
<evidence type="ECO:0000259" key="1">
    <source>
        <dbReference type="Pfam" id="PF14090"/>
    </source>
</evidence>
<accession>A0A0F9NN11</accession>
<dbReference type="AlphaFoldDB" id="A0A0F9NN11"/>
<dbReference type="InterPro" id="IPR055245">
    <property type="entry name" value="HTH_proteobacteria"/>
</dbReference>
<organism evidence="2">
    <name type="scientific">marine sediment metagenome</name>
    <dbReference type="NCBI Taxonomy" id="412755"/>
    <lineage>
        <taxon>unclassified sequences</taxon>
        <taxon>metagenomes</taxon>
        <taxon>ecological metagenomes</taxon>
    </lineage>
</organism>
<feature type="domain" description="Winged helix-turn-helix" evidence="1">
    <location>
        <begin position="12"/>
        <end position="58"/>
    </location>
</feature>
<sequence>MVVVTFKSTNHQDQILALLIARGPQGVTNLELNRDVCFRYGARIYELRQQGHRIETVRFGEGLFRFVYRGKRGATENVQIGLFAEAT</sequence>
<dbReference type="Pfam" id="PF14090">
    <property type="entry name" value="HTH_39"/>
    <property type="match status" value="1"/>
</dbReference>
<reference evidence="2" key="1">
    <citation type="journal article" date="2015" name="Nature">
        <title>Complex archaea that bridge the gap between prokaryotes and eukaryotes.</title>
        <authorList>
            <person name="Spang A."/>
            <person name="Saw J.H."/>
            <person name="Jorgensen S.L."/>
            <person name="Zaremba-Niedzwiedzka K."/>
            <person name="Martijn J."/>
            <person name="Lind A.E."/>
            <person name="van Eijk R."/>
            <person name="Schleper C."/>
            <person name="Guy L."/>
            <person name="Ettema T.J."/>
        </authorList>
    </citation>
    <scope>NUCLEOTIDE SEQUENCE</scope>
</reference>
<evidence type="ECO:0000313" key="2">
    <source>
        <dbReference type="EMBL" id="KKN13437.1"/>
    </source>
</evidence>
<gene>
    <name evidence="2" type="ORF">LCGC14_1006310</name>
</gene>